<gene>
    <name evidence="1" type="ORF">D7X32_05410</name>
</gene>
<evidence type="ECO:0000313" key="2">
    <source>
        <dbReference type="Proteomes" id="UP000268313"/>
    </source>
</evidence>
<dbReference type="AlphaFoldDB" id="A0A3A8KGB5"/>
<dbReference type="RefSeq" id="WP_120601423.1">
    <property type="nucleotide sequence ID" value="NZ_RAWE01000011.1"/>
</dbReference>
<dbReference type="EMBL" id="RAWE01000011">
    <property type="protein sequence ID" value="RKH06367.1"/>
    <property type="molecule type" value="Genomic_DNA"/>
</dbReference>
<evidence type="ECO:0000313" key="1">
    <source>
        <dbReference type="EMBL" id="RKH06367.1"/>
    </source>
</evidence>
<organism evidence="1 2">
    <name type="scientific">Corallococcus carmarthensis</name>
    <dbReference type="NCBI Taxonomy" id="2316728"/>
    <lineage>
        <taxon>Bacteria</taxon>
        <taxon>Pseudomonadati</taxon>
        <taxon>Myxococcota</taxon>
        <taxon>Myxococcia</taxon>
        <taxon>Myxococcales</taxon>
        <taxon>Cystobacterineae</taxon>
        <taxon>Myxococcaceae</taxon>
        <taxon>Corallococcus</taxon>
    </lineage>
</organism>
<reference evidence="2" key="1">
    <citation type="submission" date="2018-09" db="EMBL/GenBank/DDBJ databases">
        <authorList>
            <person name="Livingstone P.G."/>
            <person name="Whitworth D.E."/>
        </authorList>
    </citation>
    <scope>NUCLEOTIDE SEQUENCE [LARGE SCALE GENOMIC DNA]</scope>
    <source>
        <strain evidence="2">CA043D</strain>
    </source>
</reference>
<accession>A0A3A8KGB5</accession>
<protein>
    <submittedName>
        <fullName evidence="1">Uncharacterized protein</fullName>
    </submittedName>
</protein>
<keyword evidence="2" id="KW-1185">Reference proteome</keyword>
<comment type="caution">
    <text evidence="1">The sequence shown here is derived from an EMBL/GenBank/DDBJ whole genome shotgun (WGS) entry which is preliminary data.</text>
</comment>
<dbReference type="Proteomes" id="UP000268313">
    <property type="component" value="Unassembled WGS sequence"/>
</dbReference>
<dbReference type="OrthoDB" id="5516481at2"/>
<name>A0A3A8KGB5_9BACT</name>
<sequence length="267" mass="28407">MSTQLQPSLVTPSVDELVPLFEEALRTKSSSRALKAGYLNAVIARLAKTEDPGMLAPSLQALMAMEGAKQLVDEQGTPVSVAATRALVSLSYPHPLEVLPEHLEALRKQSEPSVPPAPKGWMLTGLIIATVVQAICFVLADEVPHLFHGLSADVLAGEAPLQPPPSGSYLPPLVKEVWWSLRPLVPWGQVVIATVLYYFSTALATTAWERTLSRRAFLTLGAVGLVAGLLPTHEYKHWGTLAAAVGALFAGLLLRVPKAAPSVPPAA</sequence>
<proteinExistence type="predicted"/>